<dbReference type="SUPFAM" id="SSF52540">
    <property type="entry name" value="P-loop containing nucleoside triphosphate hydrolases"/>
    <property type="match status" value="1"/>
</dbReference>
<dbReference type="GO" id="GO:0016787">
    <property type="term" value="F:hydrolase activity"/>
    <property type="evidence" value="ECO:0007669"/>
    <property type="project" value="UniProtKB-KW"/>
</dbReference>
<evidence type="ECO:0000313" key="5">
    <source>
        <dbReference type="Proteomes" id="UP000702954"/>
    </source>
</evidence>
<keyword evidence="2" id="KW-0378">Hydrolase</keyword>
<dbReference type="InterPro" id="IPR027417">
    <property type="entry name" value="P-loop_NTPase"/>
</dbReference>
<name>A0A4R3JF88_9FIRM</name>
<evidence type="ECO:0000313" key="2">
    <source>
        <dbReference type="EMBL" id="GBU04877.1"/>
    </source>
</evidence>
<dbReference type="PANTHER" id="PTHR30121:SF6">
    <property type="entry name" value="SLR6007 PROTEIN"/>
    <property type="match status" value="1"/>
</dbReference>
<gene>
    <name evidence="3" type="ORF">EDD74_12914</name>
    <name evidence="2" type="ORF">FAEUMB_14180</name>
</gene>
<protein>
    <submittedName>
        <fullName evidence="2">Hydrolase</fullName>
    </submittedName>
</protein>
<dbReference type="Gene3D" id="1.10.8.730">
    <property type="match status" value="1"/>
</dbReference>
<comment type="caution">
    <text evidence="3">The sequence shown here is derived from an EMBL/GenBank/DDBJ whole genome shotgun (WGS) entry which is preliminary data.</text>
</comment>
<feature type="domain" description="TraG P-loop" evidence="1">
    <location>
        <begin position="444"/>
        <end position="762"/>
    </location>
</feature>
<accession>A0A4R3JF88</accession>
<evidence type="ECO:0000313" key="4">
    <source>
        <dbReference type="Proteomes" id="UP000294613"/>
    </source>
</evidence>
<evidence type="ECO:0000259" key="1">
    <source>
        <dbReference type="Pfam" id="PF19044"/>
    </source>
</evidence>
<reference evidence="2 5" key="1">
    <citation type="journal article" date="2018" name="Int. J. Syst. Evol. Microbiol.">
        <title>Draft Genome Sequence of Faecalimonas umbilicata JCM 30896T, an Acetate-Producing Bacterium Isolated from Human Feces.</title>
        <authorList>
            <person name="Sakamoto M."/>
            <person name="Ikeyama N."/>
            <person name="Yuki M."/>
            <person name="Ohkuma M."/>
        </authorList>
    </citation>
    <scope>NUCLEOTIDE SEQUENCE [LARGE SCALE GENOMIC DNA]</scope>
    <source>
        <strain evidence="2 5">EGH7</strain>
    </source>
</reference>
<dbReference type="PANTHER" id="PTHR30121">
    <property type="entry name" value="UNCHARACTERIZED PROTEIN YJGR-RELATED"/>
    <property type="match status" value="1"/>
</dbReference>
<dbReference type="Proteomes" id="UP000702954">
    <property type="component" value="Unassembled WGS sequence"/>
</dbReference>
<dbReference type="Proteomes" id="UP000294613">
    <property type="component" value="Unassembled WGS sequence"/>
</dbReference>
<sequence length="893" mass="102238">MAVFNGNKAFRQKRVLSQPVVPVPKTVKETLNVVKAYENGCFRLEPKKRNTLYDRAYLFEDVNYINKDKGEKRLFLSELMDFLNGMEVHFKISLCNSYQSLETFLSSVRNEKNRETYPEIAKGIRQWQEEGLKDMNPTVHTIRILTVTCRADNDTQAGIYFRALEPVLEEAFEGWGSRVEPLNAKERFRILQGIYRPGEEAADFGMQETLQDWKTDILPRSIESKSDYLIAGDTMMTVLAATQYRKSINADTVLQSFCNLQYPSFVTLDYEPVQQEVVNDKLVAIQINNERQISDELDQKRRNGQVIFSPSYSKKKKKEDIEAYMEQVDQDDEKGCFLNFLIVVTAPAKDKKEGLQILTERMEEVCAIGKKEGIRLEPCMFRQLKALNTALPIGGRQVDYMRFFLNSSLVVLQPYHAPDILEPGGKLLGINKTTKNFIYGNRKLLPNPHGIIIGYSGSGKSFFIKLTEISQTLLGTDDDILILDPQNEFESICEDYGGVYFDLTPKSGIYLNGFEVSQEIFQGTQKVKNEFVARQSEYAKSLCQAIMRNIDVTQEHDTVISRCTERMFAQVFSWKRLKKQPTLTWLREEIRKELEQTDNPHDEAIIRPIYNSLEEYTSGACDMFGHPTNIRFQNRLVGFGMCNVPENNWEPAMITVLHYLSGRMNDNKKLQRATHLIVDETQVVSKKPGSAKMLNNAIVTFRKFGGIVTLAMQNVVAALANEQMIEIFQNCSYKCFFDQGGVDAQSLAEIQPLSDKEYRFLSNGKPGEGILIWNKKVAMFSARISQDNVLYDAYTTNFHEEAQKAEDVKGSKESLERTRQVPEEEIEESVKWHAVSEAEEERMIRQLATFSPVSIGDVMELLKLPRERAELLCEHMAEKGVLRNCGGRYEAVR</sequence>
<evidence type="ECO:0000313" key="3">
    <source>
        <dbReference type="EMBL" id="TCS63350.1"/>
    </source>
</evidence>
<dbReference type="EMBL" id="SLZV01000029">
    <property type="protein sequence ID" value="TCS63350.1"/>
    <property type="molecule type" value="Genomic_DNA"/>
</dbReference>
<dbReference type="InterPro" id="IPR043964">
    <property type="entry name" value="P-loop_TraG"/>
</dbReference>
<dbReference type="InterPro" id="IPR051162">
    <property type="entry name" value="T4SS_component"/>
</dbReference>
<dbReference type="EMBL" id="BHEO01000005">
    <property type="protein sequence ID" value="GBU04877.1"/>
    <property type="molecule type" value="Genomic_DNA"/>
</dbReference>
<dbReference type="Pfam" id="PF19044">
    <property type="entry name" value="P-loop_TraG"/>
    <property type="match status" value="1"/>
</dbReference>
<dbReference type="Gene3D" id="3.40.50.300">
    <property type="entry name" value="P-loop containing nucleotide triphosphate hydrolases"/>
    <property type="match status" value="1"/>
</dbReference>
<proteinExistence type="predicted"/>
<reference evidence="3 4" key="2">
    <citation type="submission" date="2019-03" db="EMBL/GenBank/DDBJ databases">
        <title>Genomic Encyclopedia of Type Strains, Phase IV (KMG-IV): sequencing the most valuable type-strain genomes for metagenomic binning, comparative biology and taxonomic classification.</title>
        <authorList>
            <person name="Goeker M."/>
        </authorList>
    </citation>
    <scope>NUCLEOTIDE SEQUENCE [LARGE SCALE GENOMIC DNA]</scope>
    <source>
        <strain evidence="3 4">DSM 103426</strain>
    </source>
</reference>
<dbReference type="AlphaFoldDB" id="A0A4R3JF88"/>
<organism evidence="3 4">
    <name type="scientific">Faecalimonas umbilicata</name>
    <dbReference type="NCBI Taxonomy" id="1912855"/>
    <lineage>
        <taxon>Bacteria</taxon>
        <taxon>Bacillati</taxon>
        <taxon>Bacillota</taxon>
        <taxon>Clostridia</taxon>
        <taxon>Lachnospirales</taxon>
        <taxon>Lachnospiraceae</taxon>
        <taxon>Faecalimonas</taxon>
    </lineage>
</organism>
<dbReference type="NCBIfam" id="NF045971">
    <property type="entry name" value="conju_CD1110"/>
    <property type="match status" value="1"/>
</dbReference>
<keyword evidence="5" id="KW-1185">Reference proteome</keyword>
<dbReference type="RefSeq" id="WP_116441580.1">
    <property type="nucleotide sequence ID" value="NZ_BHEO01000005.1"/>
</dbReference>